<gene>
    <name evidence="1" type="ORF">EV702DRAFT_923276</name>
</gene>
<evidence type="ECO:0000313" key="1">
    <source>
        <dbReference type="EMBL" id="KAG1774400.1"/>
    </source>
</evidence>
<reference evidence="1" key="1">
    <citation type="journal article" date="2020" name="New Phytol.">
        <title>Comparative genomics reveals dynamic genome evolution in host specialist ectomycorrhizal fungi.</title>
        <authorList>
            <person name="Lofgren L.A."/>
            <person name="Nguyen N.H."/>
            <person name="Vilgalys R."/>
            <person name="Ruytinx J."/>
            <person name="Liao H.L."/>
            <person name="Branco S."/>
            <person name="Kuo A."/>
            <person name="LaButti K."/>
            <person name="Lipzen A."/>
            <person name="Andreopoulos W."/>
            <person name="Pangilinan J."/>
            <person name="Riley R."/>
            <person name="Hundley H."/>
            <person name="Na H."/>
            <person name="Barry K."/>
            <person name="Grigoriev I.V."/>
            <person name="Stajich J.E."/>
            <person name="Kennedy P.G."/>
        </authorList>
    </citation>
    <scope>NUCLEOTIDE SEQUENCE</scope>
    <source>
        <strain evidence="1">DOB743</strain>
    </source>
</reference>
<proteinExistence type="predicted"/>
<name>A0A9P6ZPG6_9AGAM</name>
<evidence type="ECO:0000313" key="2">
    <source>
        <dbReference type="Proteomes" id="UP000714275"/>
    </source>
</evidence>
<sequence>HAFKLLHKGIYSAETRSLARFLVHAGCSQESVGRVINKIARLAGATSNRVMSRHSVSRALIEGGVASRIQLGFEIKNTNGNNDGTTHKNINYESRFIELKAP</sequence>
<comment type="caution">
    <text evidence="1">The sequence shown here is derived from an EMBL/GenBank/DDBJ whole genome shotgun (WGS) entry which is preliminary data.</text>
</comment>
<keyword evidence="2" id="KW-1185">Reference proteome</keyword>
<dbReference type="OrthoDB" id="3052721at2759"/>
<organism evidence="1 2">
    <name type="scientific">Suillus placidus</name>
    <dbReference type="NCBI Taxonomy" id="48579"/>
    <lineage>
        <taxon>Eukaryota</taxon>
        <taxon>Fungi</taxon>
        <taxon>Dikarya</taxon>
        <taxon>Basidiomycota</taxon>
        <taxon>Agaricomycotina</taxon>
        <taxon>Agaricomycetes</taxon>
        <taxon>Agaricomycetidae</taxon>
        <taxon>Boletales</taxon>
        <taxon>Suillineae</taxon>
        <taxon>Suillaceae</taxon>
        <taxon>Suillus</taxon>
    </lineage>
</organism>
<protein>
    <submittedName>
        <fullName evidence="1">Uncharacterized protein</fullName>
    </submittedName>
</protein>
<feature type="non-terminal residue" evidence="1">
    <location>
        <position position="1"/>
    </location>
</feature>
<dbReference type="AlphaFoldDB" id="A0A9P6ZPG6"/>
<dbReference type="EMBL" id="JABBWD010000042">
    <property type="protein sequence ID" value="KAG1774400.1"/>
    <property type="molecule type" value="Genomic_DNA"/>
</dbReference>
<feature type="non-terminal residue" evidence="1">
    <location>
        <position position="102"/>
    </location>
</feature>
<accession>A0A9P6ZPG6</accession>
<dbReference type="Proteomes" id="UP000714275">
    <property type="component" value="Unassembled WGS sequence"/>
</dbReference>